<dbReference type="Gene3D" id="3.40.50.11220">
    <property type="match status" value="1"/>
</dbReference>
<gene>
    <name evidence="4" type="primary">cbiG</name>
    <name evidence="4" type="ORF">JYB65_03360</name>
</gene>
<dbReference type="Pfam" id="PF11761">
    <property type="entry name" value="CbiG_mid"/>
    <property type="match status" value="1"/>
</dbReference>
<organism evidence="4 5">
    <name type="scientific">Clostridium aminobutyricum</name>
    <dbReference type="NCBI Taxonomy" id="33953"/>
    <lineage>
        <taxon>Bacteria</taxon>
        <taxon>Bacillati</taxon>
        <taxon>Bacillota</taxon>
        <taxon>Clostridia</taxon>
        <taxon>Eubacteriales</taxon>
        <taxon>Clostridiaceae</taxon>
        <taxon>Clostridium</taxon>
    </lineage>
</organism>
<dbReference type="AlphaFoldDB" id="A0A939IGR8"/>
<dbReference type="InterPro" id="IPR021744">
    <property type="entry name" value="CbiG_N"/>
</dbReference>
<evidence type="ECO:0000259" key="3">
    <source>
        <dbReference type="Pfam" id="PF11761"/>
    </source>
</evidence>
<dbReference type="SUPFAM" id="SSF159672">
    <property type="entry name" value="CbiG N-terminal domain-like"/>
    <property type="match status" value="1"/>
</dbReference>
<sequence>MRIALIAFTNNGGITCQKVCDYLLKQGNLCTAYGIKGTAEENNLIPVEKSLTKWTKEVFEHQDAIVFIGATGIAVRAIAPYIKSKKEDPAIVVIDEKAHYVISLLSGHLGGANQLAQSIAESLDATPIITTATDINGKFAVDLWAKENGLTIKSMKAAKQISADILKGKTIYIYSESKLEGEIPPELSSVDAVTLKDKIREGETCIVITEKILDSLKGKEGNVLQLIPRSISIGLGCKKGVSFKTVDEFLKNTLAKAEISAAAVERFASIDLKKEEAAFHKLSTKWKLPFYTYSGEELLTAQGEFTESNFVRSVTGVENVCERAAVLSSDHGTLLWKKEAYNGVTIAIARKETILKFSEKNE</sequence>
<reference evidence="4" key="1">
    <citation type="submission" date="2021-02" db="EMBL/GenBank/DDBJ databases">
        <title>Abyssanaerobacter marinus gen.nov., sp., nov, anaerobic bacterium isolated from the Onnuri vent field of Indian Ocean and suggestion of Mogibacteriaceae fam. nov., and proposal of reclassification of ambiguous this family's genus member.</title>
        <authorList>
            <person name="Kim Y.J."/>
            <person name="Yang J.-A."/>
        </authorList>
    </citation>
    <scope>NUCLEOTIDE SEQUENCE</scope>
    <source>
        <strain evidence="4">DSM 2634</strain>
    </source>
</reference>
<dbReference type="NCBIfam" id="NF004466">
    <property type="entry name" value="PRK05788.1-4"/>
    <property type="match status" value="1"/>
</dbReference>
<dbReference type="InterPro" id="IPR038029">
    <property type="entry name" value="GbiG_N_sf"/>
</dbReference>
<accession>A0A939IGR8</accession>
<feature type="domain" description="Cobalamin biosynthesis central region" evidence="3">
    <location>
        <begin position="139"/>
        <end position="228"/>
    </location>
</feature>
<dbReference type="PANTHER" id="PTHR37477:SF1">
    <property type="entry name" value="COBALT-PRECORRIN-5A HYDROLASE"/>
    <property type="match status" value="1"/>
</dbReference>
<dbReference type="Proteomes" id="UP000664545">
    <property type="component" value="Unassembled WGS sequence"/>
</dbReference>
<name>A0A939IGR8_CLOAM</name>
<dbReference type="Pfam" id="PF01890">
    <property type="entry name" value="CbiG_C"/>
    <property type="match status" value="1"/>
</dbReference>
<dbReference type="InterPro" id="IPR021745">
    <property type="entry name" value="CbiG_mid"/>
</dbReference>
<evidence type="ECO:0000313" key="4">
    <source>
        <dbReference type="EMBL" id="MBN7772392.1"/>
    </source>
</evidence>
<feature type="domain" description="Cobalamin synthesis G N-terminal" evidence="2">
    <location>
        <begin position="54"/>
        <end position="134"/>
    </location>
</feature>
<dbReference type="EC" id="3.7.1.12" evidence="4"/>
<dbReference type="Pfam" id="PF11760">
    <property type="entry name" value="CbiG_N"/>
    <property type="match status" value="1"/>
</dbReference>
<comment type="caution">
    <text evidence="4">The sequence shown here is derived from an EMBL/GenBank/DDBJ whole genome shotgun (WGS) entry which is preliminary data.</text>
</comment>
<feature type="domain" description="CobE/GbiG C-terminal" evidence="1">
    <location>
        <begin position="231"/>
        <end position="349"/>
    </location>
</feature>
<evidence type="ECO:0000313" key="5">
    <source>
        <dbReference type="Proteomes" id="UP000664545"/>
    </source>
</evidence>
<dbReference type="GO" id="GO:0043779">
    <property type="term" value="F:cobalt-precorrin-5A acetaldehyde-lyase activity"/>
    <property type="evidence" value="ECO:0007669"/>
    <property type="project" value="UniProtKB-EC"/>
</dbReference>
<dbReference type="InterPro" id="IPR036518">
    <property type="entry name" value="CobE/GbiG_C_sf"/>
</dbReference>
<keyword evidence="5" id="KW-1185">Reference proteome</keyword>
<dbReference type="InterPro" id="IPR052553">
    <property type="entry name" value="CbiG_hydrolase"/>
</dbReference>
<dbReference type="RefSeq" id="WP_206581198.1">
    <property type="nucleotide sequence ID" value="NZ_JAFJZZ010000001.1"/>
</dbReference>
<dbReference type="GO" id="GO:0009236">
    <property type="term" value="P:cobalamin biosynthetic process"/>
    <property type="evidence" value="ECO:0007669"/>
    <property type="project" value="InterPro"/>
</dbReference>
<proteinExistence type="predicted"/>
<evidence type="ECO:0000259" key="2">
    <source>
        <dbReference type="Pfam" id="PF11760"/>
    </source>
</evidence>
<keyword evidence="4" id="KW-0378">Hydrolase</keyword>
<dbReference type="EMBL" id="JAFJZZ010000001">
    <property type="protein sequence ID" value="MBN7772392.1"/>
    <property type="molecule type" value="Genomic_DNA"/>
</dbReference>
<protein>
    <submittedName>
        <fullName evidence="4">Cobalt-precorrin 5A hydrolase</fullName>
        <ecNumber evidence="4">3.7.1.12</ecNumber>
    </submittedName>
</protein>
<dbReference type="PANTHER" id="PTHR37477">
    <property type="entry name" value="COBALT-PRECORRIN-5A HYDROLASE"/>
    <property type="match status" value="1"/>
</dbReference>
<evidence type="ECO:0000259" key="1">
    <source>
        <dbReference type="Pfam" id="PF01890"/>
    </source>
</evidence>
<dbReference type="Gene3D" id="3.30.420.180">
    <property type="entry name" value="CobE/GbiG C-terminal domain"/>
    <property type="match status" value="1"/>
</dbReference>
<dbReference type="SUPFAM" id="SSF159664">
    <property type="entry name" value="CobE/GbiG C-terminal domain-like"/>
    <property type="match status" value="1"/>
</dbReference>
<dbReference type="InterPro" id="IPR002750">
    <property type="entry name" value="CobE/GbiG_C"/>
</dbReference>